<keyword evidence="2" id="KW-1185">Reference proteome</keyword>
<dbReference type="Proteomes" id="UP001083770">
    <property type="component" value="Unassembled WGS sequence"/>
</dbReference>
<protein>
    <submittedName>
        <fullName evidence="1">Uncharacterized protein</fullName>
    </submittedName>
</protein>
<dbReference type="EMBL" id="JAPWGW010000002">
    <property type="protein sequence ID" value="MCZ4297760.1"/>
    <property type="molecule type" value="Genomic_DNA"/>
</dbReference>
<evidence type="ECO:0000313" key="2">
    <source>
        <dbReference type="Proteomes" id="UP001083770"/>
    </source>
</evidence>
<dbReference type="RefSeq" id="WP_269401885.1">
    <property type="nucleotide sequence ID" value="NZ_JAPWGW010000002.1"/>
</dbReference>
<organism evidence="1 2">
    <name type="scientific">Henriciella marina</name>
    <dbReference type="NCBI Taxonomy" id="453851"/>
    <lineage>
        <taxon>Bacteria</taxon>
        <taxon>Pseudomonadati</taxon>
        <taxon>Pseudomonadota</taxon>
        <taxon>Alphaproteobacteria</taxon>
        <taxon>Hyphomonadales</taxon>
        <taxon>Hyphomonadaceae</taxon>
        <taxon>Henriciella</taxon>
    </lineage>
</organism>
<sequence>MDADSCSIVGAVPGAAVVVRSHDANITQKVTARNIRENMGLWPFSLEGCGIIVQKHGRAFLFDVQVKPVEFHHSRSVALIFQVYHKADNRQPCFREMGQIEACACEHE</sequence>
<evidence type="ECO:0000313" key="1">
    <source>
        <dbReference type="EMBL" id="MCZ4297760.1"/>
    </source>
</evidence>
<gene>
    <name evidence="1" type="ORF">O4G74_06790</name>
</gene>
<name>A0ABT4LTQ9_9PROT</name>
<proteinExistence type="predicted"/>
<reference evidence="1" key="1">
    <citation type="submission" date="2022-12" db="EMBL/GenBank/DDBJ databases">
        <title>Bacterial isolates from different developmental stages of Nematostella vectensis.</title>
        <authorList>
            <person name="Fraune S."/>
        </authorList>
    </citation>
    <scope>NUCLEOTIDE SEQUENCE</scope>
    <source>
        <strain evidence="1">G21632-S1</strain>
    </source>
</reference>
<accession>A0ABT4LTQ9</accession>
<comment type="caution">
    <text evidence="1">The sequence shown here is derived from an EMBL/GenBank/DDBJ whole genome shotgun (WGS) entry which is preliminary data.</text>
</comment>